<proteinExistence type="predicted"/>
<keyword evidence="7" id="KW-1185">Reference proteome</keyword>
<feature type="domain" description="F420-non-reducing hydrogenase iron-sulfur subunit D" evidence="5">
    <location>
        <begin position="2"/>
        <end position="104"/>
    </location>
</feature>
<evidence type="ECO:0000313" key="7">
    <source>
        <dbReference type="Proteomes" id="UP000192418"/>
    </source>
</evidence>
<dbReference type="InterPro" id="IPR003813">
    <property type="entry name" value="MvhD/FlpD"/>
</dbReference>
<protein>
    <submittedName>
        <fullName evidence="6">F420-non-reducing hydrogenase subunit D</fullName>
    </submittedName>
</protein>
<sequence length="110" mass="12266">MRLNYPSEVKVLQVPCTGRVDILHLLKAIEDGADGVYVAGCLEGECHFLTGNIKTKKKVIYVKKILEEIGMNPDRVEMYNLSSAQGGRFAEIAHEMTEKIHKLGPTPIKK</sequence>
<evidence type="ECO:0000259" key="5">
    <source>
        <dbReference type="Pfam" id="PF02662"/>
    </source>
</evidence>
<dbReference type="GO" id="GO:0046872">
    <property type="term" value="F:metal ion binding"/>
    <property type="evidence" value="ECO:0007669"/>
    <property type="project" value="UniProtKB-KW"/>
</dbReference>
<reference evidence="6 7" key="1">
    <citation type="submission" date="2017-04" db="EMBL/GenBank/DDBJ databases">
        <authorList>
            <person name="Afonso C.L."/>
            <person name="Miller P.J."/>
            <person name="Scott M.A."/>
            <person name="Spackman E."/>
            <person name="Goraichik I."/>
            <person name="Dimitrov K.M."/>
            <person name="Suarez D.L."/>
            <person name="Swayne D.E."/>
        </authorList>
    </citation>
    <scope>NUCLEOTIDE SEQUENCE [LARGE SCALE GENOMIC DNA]</scope>
    <source>
        <strain evidence="6 7">DSM 3385</strain>
    </source>
</reference>
<keyword evidence="2" id="KW-0560">Oxidoreductase</keyword>
<keyword evidence="4" id="KW-0411">Iron-sulfur</keyword>
<organism evidence="6 7">
    <name type="scientific">Desulfocicer vacuolatum DSM 3385</name>
    <dbReference type="NCBI Taxonomy" id="1121400"/>
    <lineage>
        <taxon>Bacteria</taxon>
        <taxon>Pseudomonadati</taxon>
        <taxon>Thermodesulfobacteriota</taxon>
        <taxon>Desulfobacteria</taxon>
        <taxon>Desulfobacterales</taxon>
        <taxon>Desulfobacteraceae</taxon>
        <taxon>Desulfocicer</taxon>
    </lineage>
</organism>
<gene>
    <name evidence="6" type="ORF">SAMN02746065_10796</name>
</gene>
<evidence type="ECO:0000256" key="4">
    <source>
        <dbReference type="ARBA" id="ARBA00023014"/>
    </source>
</evidence>
<dbReference type="GO" id="GO:0051536">
    <property type="term" value="F:iron-sulfur cluster binding"/>
    <property type="evidence" value="ECO:0007669"/>
    <property type="project" value="UniProtKB-KW"/>
</dbReference>
<dbReference type="GO" id="GO:0016491">
    <property type="term" value="F:oxidoreductase activity"/>
    <property type="evidence" value="ECO:0007669"/>
    <property type="project" value="UniProtKB-KW"/>
</dbReference>
<evidence type="ECO:0000256" key="2">
    <source>
        <dbReference type="ARBA" id="ARBA00023002"/>
    </source>
</evidence>
<evidence type="ECO:0000313" key="6">
    <source>
        <dbReference type="EMBL" id="SMC69159.1"/>
    </source>
</evidence>
<dbReference type="EMBL" id="FWXY01000007">
    <property type="protein sequence ID" value="SMC69159.1"/>
    <property type="molecule type" value="Genomic_DNA"/>
</dbReference>
<dbReference type="Pfam" id="PF02662">
    <property type="entry name" value="FlpD"/>
    <property type="match status" value="1"/>
</dbReference>
<dbReference type="AlphaFoldDB" id="A0A1W2B8A3"/>
<keyword evidence="3" id="KW-0408">Iron</keyword>
<dbReference type="STRING" id="1121400.SAMN02746065_10796"/>
<evidence type="ECO:0000256" key="1">
    <source>
        <dbReference type="ARBA" id="ARBA00022723"/>
    </source>
</evidence>
<evidence type="ECO:0000256" key="3">
    <source>
        <dbReference type="ARBA" id="ARBA00023004"/>
    </source>
</evidence>
<accession>A0A1W2B8A3</accession>
<dbReference type="Proteomes" id="UP000192418">
    <property type="component" value="Unassembled WGS sequence"/>
</dbReference>
<keyword evidence="1" id="KW-0479">Metal-binding</keyword>
<name>A0A1W2B8A3_9BACT</name>